<feature type="compositionally biased region" description="Basic and acidic residues" evidence="1">
    <location>
        <begin position="75"/>
        <end position="87"/>
    </location>
</feature>
<accession>A0AAD7NSI9</accession>
<dbReference type="EMBL" id="JARKIB010000012">
    <property type="protein sequence ID" value="KAJ7773808.1"/>
    <property type="molecule type" value="Genomic_DNA"/>
</dbReference>
<name>A0AAD7NSI9_9AGAR</name>
<proteinExistence type="predicted"/>
<dbReference type="AlphaFoldDB" id="A0AAD7NSI9"/>
<keyword evidence="2" id="KW-0732">Signal</keyword>
<feature type="region of interest" description="Disordered" evidence="1">
    <location>
        <begin position="75"/>
        <end position="116"/>
    </location>
</feature>
<comment type="caution">
    <text evidence="3">The sequence shown here is derived from an EMBL/GenBank/DDBJ whole genome shotgun (WGS) entry which is preliminary data.</text>
</comment>
<evidence type="ECO:0000313" key="4">
    <source>
        <dbReference type="Proteomes" id="UP001215598"/>
    </source>
</evidence>
<keyword evidence="4" id="KW-1185">Reference proteome</keyword>
<reference evidence="3" key="1">
    <citation type="submission" date="2023-03" db="EMBL/GenBank/DDBJ databases">
        <title>Massive genome expansion in bonnet fungi (Mycena s.s.) driven by repeated elements and novel gene families across ecological guilds.</title>
        <authorList>
            <consortium name="Lawrence Berkeley National Laboratory"/>
            <person name="Harder C.B."/>
            <person name="Miyauchi S."/>
            <person name="Viragh M."/>
            <person name="Kuo A."/>
            <person name="Thoen E."/>
            <person name="Andreopoulos B."/>
            <person name="Lu D."/>
            <person name="Skrede I."/>
            <person name="Drula E."/>
            <person name="Henrissat B."/>
            <person name="Morin E."/>
            <person name="Kohler A."/>
            <person name="Barry K."/>
            <person name="LaButti K."/>
            <person name="Morin E."/>
            <person name="Salamov A."/>
            <person name="Lipzen A."/>
            <person name="Mereny Z."/>
            <person name="Hegedus B."/>
            <person name="Baldrian P."/>
            <person name="Stursova M."/>
            <person name="Weitz H."/>
            <person name="Taylor A."/>
            <person name="Grigoriev I.V."/>
            <person name="Nagy L.G."/>
            <person name="Martin F."/>
            <person name="Kauserud H."/>
        </authorList>
    </citation>
    <scope>NUCLEOTIDE SEQUENCE</scope>
    <source>
        <strain evidence="3">CBHHK182m</strain>
    </source>
</reference>
<dbReference type="Proteomes" id="UP001215598">
    <property type="component" value="Unassembled WGS sequence"/>
</dbReference>
<evidence type="ECO:0000313" key="3">
    <source>
        <dbReference type="EMBL" id="KAJ7773808.1"/>
    </source>
</evidence>
<gene>
    <name evidence="3" type="ORF">B0H16DRAFT_1510039</name>
</gene>
<protein>
    <submittedName>
        <fullName evidence="3">Uncharacterized protein</fullName>
    </submittedName>
</protein>
<feature type="chain" id="PRO_5042157598" evidence="2">
    <location>
        <begin position="28"/>
        <end position="116"/>
    </location>
</feature>
<feature type="compositionally biased region" description="Basic residues" evidence="1">
    <location>
        <begin position="88"/>
        <end position="101"/>
    </location>
</feature>
<feature type="signal peptide" evidence="2">
    <location>
        <begin position="1"/>
        <end position="27"/>
    </location>
</feature>
<sequence>MKNLVSFAALLSLTLVSGLSLAPQVNGASTVGETDHSVISKIVLESNQRRVHIPHGAGQAIAKFLNAKAEAKAKADAQAKADAEAKEARRRRPRTPRRRRLPQPQLQKIGSSITTS</sequence>
<evidence type="ECO:0000256" key="1">
    <source>
        <dbReference type="SAM" id="MobiDB-lite"/>
    </source>
</evidence>
<evidence type="ECO:0000256" key="2">
    <source>
        <dbReference type="SAM" id="SignalP"/>
    </source>
</evidence>
<organism evidence="3 4">
    <name type="scientific">Mycena metata</name>
    <dbReference type="NCBI Taxonomy" id="1033252"/>
    <lineage>
        <taxon>Eukaryota</taxon>
        <taxon>Fungi</taxon>
        <taxon>Dikarya</taxon>
        <taxon>Basidiomycota</taxon>
        <taxon>Agaricomycotina</taxon>
        <taxon>Agaricomycetes</taxon>
        <taxon>Agaricomycetidae</taxon>
        <taxon>Agaricales</taxon>
        <taxon>Marasmiineae</taxon>
        <taxon>Mycenaceae</taxon>
        <taxon>Mycena</taxon>
    </lineage>
</organism>